<dbReference type="InterPro" id="IPR029479">
    <property type="entry name" value="Nitroreductase"/>
</dbReference>
<gene>
    <name evidence="5" type="ORF">COB20_00455</name>
</gene>
<dbReference type="Proteomes" id="UP000218767">
    <property type="component" value="Unassembled WGS sequence"/>
</dbReference>
<reference evidence="6" key="1">
    <citation type="submission" date="2017-08" db="EMBL/GenBank/DDBJ databases">
        <title>A dynamic microbial community with high functional redundancy inhabits the cold, oxic subseafloor aquifer.</title>
        <authorList>
            <person name="Tully B.J."/>
            <person name="Wheat C.G."/>
            <person name="Glazer B.T."/>
            <person name="Huber J.A."/>
        </authorList>
    </citation>
    <scope>NUCLEOTIDE SEQUENCE [LARGE SCALE GENOMIC DNA]</scope>
</reference>
<name>A0A2A4XK62_9GAMM</name>
<feature type="domain" description="Nitroreductase" evidence="4">
    <location>
        <begin position="33"/>
        <end position="201"/>
    </location>
</feature>
<keyword evidence="2" id="KW-0288">FMN</keyword>
<dbReference type="Gene3D" id="3.40.109.10">
    <property type="entry name" value="NADH Oxidase"/>
    <property type="match status" value="1"/>
</dbReference>
<sequence length="225" mass="25089">MTKQTPNTIELAFEELSAEEMKVRALDFNALMQRRRTVRDFSSREVPRVVIDACLTAAGSAPSGANRQPWHFALISNPAIKREIRSAAETEEEEFYSKRAPQDWLDALAPLGTDSAKPFLEHAPFLIVVFAQKFAVDAQGNKQKNYYVTESASIATGLLIAALHNAGLATLTHTPSPMKFLNTILERPRTEKPLMVVVTGYPEVAARVPDIQRKILNEFVSIHEE</sequence>
<organism evidence="5 6">
    <name type="scientific">SAR86 cluster bacterium</name>
    <dbReference type="NCBI Taxonomy" id="2030880"/>
    <lineage>
        <taxon>Bacteria</taxon>
        <taxon>Pseudomonadati</taxon>
        <taxon>Pseudomonadota</taxon>
        <taxon>Gammaproteobacteria</taxon>
        <taxon>SAR86 cluster</taxon>
    </lineage>
</organism>
<dbReference type="AlphaFoldDB" id="A0A2A4XK62"/>
<evidence type="ECO:0000256" key="2">
    <source>
        <dbReference type="ARBA" id="ARBA00022643"/>
    </source>
</evidence>
<accession>A0A2A4XK62</accession>
<dbReference type="CDD" id="cd02144">
    <property type="entry name" value="iodotyrosine_dehalogenase"/>
    <property type="match status" value="1"/>
</dbReference>
<proteinExistence type="predicted"/>
<dbReference type="PANTHER" id="PTHR23026">
    <property type="entry name" value="NADPH NITROREDUCTASE"/>
    <property type="match status" value="1"/>
</dbReference>
<evidence type="ECO:0000259" key="4">
    <source>
        <dbReference type="Pfam" id="PF00881"/>
    </source>
</evidence>
<comment type="caution">
    <text evidence="5">The sequence shown here is derived from an EMBL/GenBank/DDBJ whole genome shotgun (WGS) entry which is preliminary data.</text>
</comment>
<dbReference type="SUPFAM" id="SSF55469">
    <property type="entry name" value="FMN-dependent nitroreductase-like"/>
    <property type="match status" value="1"/>
</dbReference>
<dbReference type="InterPro" id="IPR050627">
    <property type="entry name" value="Nitroreductase/BluB"/>
</dbReference>
<keyword evidence="3" id="KW-0560">Oxidoreductase</keyword>
<dbReference type="Pfam" id="PF00881">
    <property type="entry name" value="Nitroreductase"/>
    <property type="match status" value="1"/>
</dbReference>
<protein>
    <submittedName>
        <fullName evidence="5">Nitroreductase family protein</fullName>
    </submittedName>
</protein>
<evidence type="ECO:0000256" key="1">
    <source>
        <dbReference type="ARBA" id="ARBA00022630"/>
    </source>
</evidence>
<evidence type="ECO:0000313" key="5">
    <source>
        <dbReference type="EMBL" id="PCI82487.1"/>
    </source>
</evidence>
<keyword evidence="1" id="KW-0285">Flavoprotein</keyword>
<evidence type="ECO:0000313" key="6">
    <source>
        <dbReference type="Proteomes" id="UP000218767"/>
    </source>
</evidence>
<dbReference type="EMBL" id="NVUL01000001">
    <property type="protein sequence ID" value="PCI82487.1"/>
    <property type="molecule type" value="Genomic_DNA"/>
</dbReference>
<dbReference type="InterPro" id="IPR000415">
    <property type="entry name" value="Nitroreductase-like"/>
</dbReference>
<dbReference type="GO" id="GO:0016491">
    <property type="term" value="F:oxidoreductase activity"/>
    <property type="evidence" value="ECO:0007669"/>
    <property type="project" value="UniProtKB-KW"/>
</dbReference>
<evidence type="ECO:0000256" key="3">
    <source>
        <dbReference type="ARBA" id="ARBA00023002"/>
    </source>
</evidence>
<dbReference type="PANTHER" id="PTHR23026:SF90">
    <property type="entry name" value="IODOTYROSINE DEIODINASE 1"/>
    <property type="match status" value="1"/>
</dbReference>